<dbReference type="AlphaFoldDB" id="A0A7G9GI93"/>
<evidence type="ECO:0000313" key="1">
    <source>
        <dbReference type="EMBL" id="QNM10525.1"/>
    </source>
</evidence>
<proteinExistence type="predicted"/>
<organism evidence="1 2">
    <name type="scientific">Wansuia hejianensis</name>
    <dbReference type="NCBI Taxonomy" id="2763667"/>
    <lineage>
        <taxon>Bacteria</taxon>
        <taxon>Bacillati</taxon>
        <taxon>Bacillota</taxon>
        <taxon>Clostridia</taxon>
        <taxon>Lachnospirales</taxon>
        <taxon>Lachnospiraceae</taxon>
        <taxon>Wansuia</taxon>
    </lineage>
</organism>
<dbReference type="Proteomes" id="UP000515860">
    <property type="component" value="Chromosome"/>
</dbReference>
<dbReference type="InterPro" id="IPR027417">
    <property type="entry name" value="P-loop_NTPase"/>
</dbReference>
<sequence length="317" mass="36165">MEYLNQRRNLPFEVQAFTSAEILCEYAKSQPIEILLISDKAMCEEVRQLKVGKLIILTEGVHNPELDQYSSIYKYQSSDQVIREVMDCYGAEKAAHEGSPVMKKSTSVIGVYSPVGRTQKTSFALTLGQILAKDRAVLYLNLESYSGFEQILGETYERNLSDLLYFVRQENANVIHRLSGMVLPIQNLDYVPPALSPMDIQCTSCGEWLALFEEIVRNSTYEVLILDLGDGVQELYQILDYCTRVYVPVRGDALSAAKLAQFENLLRMWDYEGVLEKMQKIKPPFHSTNRTGKGYIEDLVWSELGDYVRQLQRKEPG</sequence>
<name>A0A7G9GI93_9FIRM</name>
<evidence type="ECO:0008006" key="3">
    <source>
        <dbReference type="Google" id="ProtNLM"/>
    </source>
</evidence>
<reference evidence="1 2" key="1">
    <citation type="submission" date="2020-08" db="EMBL/GenBank/DDBJ databases">
        <authorList>
            <person name="Liu C."/>
            <person name="Sun Q."/>
        </authorList>
    </citation>
    <scope>NUCLEOTIDE SEQUENCE [LARGE SCALE GENOMIC DNA]</scope>
    <source>
        <strain evidence="1 2">NSJ-29</strain>
    </source>
</reference>
<dbReference type="KEGG" id="whj:H9Q79_13530"/>
<protein>
    <recommendedName>
        <fullName evidence="3">ParA family protein</fullName>
    </recommendedName>
</protein>
<dbReference type="Gene3D" id="3.40.50.300">
    <property type="entry name" value="P-loop containing nucleotide triphosphate hydrolases"/>
    <property type="match status" value="1"/>
</dbReference>
<keyword evidence="2" id="KW-1185">Reference proteome</keyword>
<evidence type="ECO:0000313" key="2">
    <source>
        <dbReference type="Proteomes" id="UP000515860"/>
    </source>
</evidence>
<dbReference type="EMBL" id="CP060635">
    <property type="protein sequence ID" value="QNM10525.1"/>
    <property type="molecule type" value="Genomic_DNA"/>
</dbReference>
<dbReference type="SUPFAM" id="SSF52540">
    <property type="entry name" value="P-loop containing nucleoside triphosphate hydrolases"/>
    <property type="match status" value="1"/>
</dbReference>
<accession>A0A7G9GI93</accession>
<dbReference type="Gene3D" id="3.40.50.10850">
    <property type="entry name" value="Ntrc-like two-domain protein"/>
    <property type="match status" value="1"/>
</dbReference>
<gene>
    <name evidence="1" type="ORF">H9Q79_13530</name>
</gene>